<dbReference type="GeneID" id="40832994"/>
<organism evidence="1 2">
    <name type="scientific">Streptomyces wuyuanensis</name>
    <dbReference type="NCBI Taxonomy" id="1196353"/>
    <lineage>
        <taxon>Bacteria</taxon>
        <taxon>Bacillati</taxon>
        <taxon>Actinomycetota</taxon>
        <taxon>Actinomycetes</taxon>
        <taxon>Kitasatosporales</taxon>
        <taxon>Streptomycetaceae</taxon>
        <taxon>Streptomyces</taxon>
    </lineage>
</organism>
<name>A0A1H0A5I0_9ACTN</name>
<gene>
    <name evidence="1" type="ORF">SAMN05444921_12395</name>
</gene>
<dbReference type="AlphaFoldDB" id="A0A1H0A5I0"/>
<proteinExistence type="predicted"/>
<sequence>MAELILAGVVVLVVGGCGCVFWAERGGPRWARVVAALTLAAAGAVGRSGRKGLGRGGGHDD</sequence>
<evidence type="ECO:0000313" key="2">
    <source>
        <dbReference type="Proteomes" id="UP000199063"/>
    </source>
</evidence>
<evidence type="ECO:0000313" key="1">
    <source>
        <dbReference type="EMBL" id="SDN28715.1"/>
    </source>
</evidence>
<accession>A0A1H0A5I0</accession>
<keyword evidence="2" id="KW-1185">Reference proteome</keyword>
<dbReference type="Proteomes" id="UP000199063">
    <property type="component" value="Unassembled WGS sequence"/>
</dbReference>
<dbReference type="RefSeq" id="WP_093659994.1">
    <property type="nucleotide sequence ID" value="NZ_FNHI01000023.1"/>
</dbReference>
<dbReference type="EMBL" id="FNHI01000023">
    <property type="protein sequence ID" value="SDN28715.1"/>
    <property type="molecule type" value="Genomic_DNA"/>
</dbReference>
<protein>
    <submittedName>
        <fullName evidence="1">Uncharacterized protein</fullName>
    </submittedName>
</protein>
<reference evidence="2" key="1">
    <citation type="submission" date="2016-10" db="EMBL/GenBank/DDBJ databases">
        <authorList>
            <person name="Varghese N."/>
            <person name="Submissions S."/>
        </authorList>
    </citation>
    <scope>NUCLEOTIDE SEQUENCE [LARGE SCALE GENOMIC DNA]</scope>
    <source>
        <strain evidence="2">CGMCC 4.7042</strain>
    </source>
</reference>